<feature type="domain" description="LTD" evidence="1">
    <location>
        <begin position="23"/>
        <end position="123"/>
    </location>
</feature>
<comment type="caution">
    <text evidence="2">The sequence shown here is derived from an EMBL/GenBank/DDBJ whole genome shotgun (WGS) entry which is preliminary data.</text>
</comment>
<sequence>MKDTFKDIFTSLTLIFIVCIILPPVLFADIKLNEVLVEPDQSVELLNTSTDEVDLSSWYIDDSGGTTYYTIPQNTIIHPGSCLVFSSNFNFNKASADTVRIFDNTAPPVSTLSALIDTFSYSKSPGDGISFIRSPDAHGEWTTASASLSFFNTIEETCLYFQPITPSPTPTPSPAPTVQNNNNSTNTKNIYISEAMVAPDTGNNEWVELYNDNAFDVNLIDWYIDDIAEGGSTQKKFSLLIPAYGYMTVDIKSAVFNNSGDEVRLLNPLGDLIDSFKYDFSEKGKSFGRESFNNSEFCLQESSKNKANNRCIEELDEESKQINDTDETISLESKPYISEVTKINTPTIDGKNYIEFNSTKTNDVLGASTLSYNHSQTDRKPILNSLLLISTSYSLLTLLSVSLKIKLRNEKNNSVSIHTLPRKLT</sequence>
<dbReference type="Gene3D" id="2.60.40.1260">
    <property type="entry name" value="Lamin Tail domain"/>
    <property type="match status" value="2"/>
</dbReference>
<accession>A0A1F7HJ96</accession>
<proteinExistence type="predicted"/>
<feature type="domain" description="LTD" evidence="1">
    <location>
        <begin position="176"/>
        <end position="280"/>
    </location>
</feature>
<protein>
    <recommendedName>
        <fullName evidence="1">LTD domain-containing protein</fullName>
    </recommendedName>
</protein>
<dbReference type="PROSITE" id="PS51841">
    <property type="entry name" value="LTD"/>
    <property type="match status" value="2"/>
</dbReference>
<evidence type="ECO:0000259" key="1">
    <source>
        <dbReference type="PROSITE" id="PS51841"/>
    </source>
</evidence>
<evidence type="ECO:0000313" key="2">
    <source>
        <dbReference type="EMBL" id="OGK31155.1"/>
    </source>
</evidence>
<evidence type="ECO:0000313" key="3">
    <source>
        <dbReference type="Proteomes" id="UP000177199"/>
    </source>
</evidence>
<gene>
    <name evidence="2" type="ORF">A3F29_01010</name>
</gene>
<name>A0A1F7HJ96_9BACT</name>
<dbReference type="AlphaFoldDB" id="A0A1F7HJ96"/>
<dbReference type="Pfam" id="PF00932">
    <property type="entry name" value="LTD"/>
    <property type="match status" value="2"/>
</dbReference>
<dbReference type="SUPFAM" id="SSF74853">
    <property type="entry name" value="Lamin A/C globular tail domain"/>
    <property type="match status" value="2"/>
</dbReference>
<dbReference type="Proteomes" id="UP000177199">
    <property type="component" value="Unassembled WGS sequence"/>
</dbReference>
<organism evidence="2 3">
    <name type="scientific">Candidatus Roizmanbacteria bacterium RIFCSPHIGHO2_12_FULL_33_9</name>
    <dbReference type="NCBI Taxonomy" id="1802045"/>
    <lineage>
        <taxon>Bacteria</taxon>
        <taxon>Candidatus Roizmaniibacteriota</taxon>
    </lineage>
</organism>
<dbReference type="InterPro" id="IPR036415">
    <property type="entry name" value="Lamin_tail_dom_sf"/>
</dbReference>
<reference evidence="2 3" key="1">
    <citation type="journal article" date="2016" name="Nat. Commun.">
        <title>Thousands of microbial genomes shed light on interconnected biogeochemical processes in an aquifer system.</title>
        <authorList>
            <person name="Anantharaman K."/>
            <person name="Brown C.T."/>
            <person name="Hug L.A."/>
            <person name="Sharon I."/>
            <person name="Castelle C.J."/>
            <person name="Probst A.J."/>
            <person name="Thomas B.C."/>
            <person name="Singh A."/>
            <person name="Wilkins M.J."/>
            <person name="Karaoz U."/>
            <person name="Brodie E.L."/>
            <person name="Williams K.H."/>
            <person name="Hubbard S.S."/>
            <person name="Banfield J.F."/>
        </authorList>
    </citation>
    <scope>NUCLEOTIDE SEQUENCE [LARGE SCALE GENOMIC DNA]</scope>
</reference>
<dbReference type="InterPro" id="IPR001322">
    <property type="entry name" value="Lamin_tail_dom"/>
</dbReference>
<dbReference type="EMBL" id="MFZV01000018">
    <property type="protein sequence ID" value="OGK31155.1"/>
    <property type="molecule type" value="Genomic_DNA"/>
</dbReference>